<name>A0A4V1J4I1_9FUNG</name>
<dbReference type="PANTHER" id="PTHR11963">
    <property type="entry name" value="LEUCINE AMINOPEPTIDASE-RELATED"/>
    <property type="match status" value="1"/>
</dbReference>
<keyword evidence="4" id="KW-0378">Hydrolase</keyword>
<reference evidence="7" key="1">
    <citation type="journal article" date="2018" name="Nat. Microbiol.">
        <title>Leveraging single-cell genomics to expand the fungal tree of life.</title>
        <authorList>
            <person name="Ahrendt S.R."/>
            <person name="Quandt C.A."/>
            <person name="Ciobanu D."/>
            <person name="Clum A."/>
            <person name="Salamov A."/>
            <person name="Andreopoulos B."/>
            <person name="Cheng J.F."/>
            <person name="Woyke T."/>
            <person name="Pelin A."/>
            <person name="Henrissat B."/>
            <person name="Reynolds N.K."/>
            <person name="Benny G.L."/>
            <person name="Smith M.E."/>
            <person name="James T.Y."/>
            <person name="Grigoriev I.V."/>
        </authorList>
    </citation>
    <scope>NUCLEOTIDE SEQUENCE [LARGE SCALE GENOMIC DNA]</scope>
    <source>
        <strain evidence="7">RSA 468</strain>
    </source>
</reference>
<dbReference type="Gene3D" id="3.40.630.10">
    <property type="entry name" value="Zn peptidases"/>
    <property type="match status" value="1"/>
</dbReference>
<dbReference type="GO" id="GO:0005737">
    <property type="term" value="C:cytoplasm"/>
    <property type="evidence" value="ECO:0007669"/>
    <property type="project" value="InterPro"/>
</dbReference>
<protein>
    <submittedName>
        <fullName evidence="6">Peptidase M17, leucyl aminopeptidase</fullName>
    </submittedName>
</protein>
<sequence length="356" mass="38771">MISGEAQNLARRWADTPANLMTPTKFCEEVVQHLGSLNHITIHVRDQAWAEAQKMGLFLGVSRGSEEPLRFLEIEYRGNTQKSGVDIGLVGKGVTFDSGGIDIKPWQGMEDMKGDMGGAACVVATMYGLARQGVPVNATCVVPLCENMPDGRAVKPGDVLTARNGKTVEVLNTDAEGRLILADALHYMCTTYDPPRVVDVATLTGAMMVALGSTYTGVFTNSDAQWAALHQASTATHELLWRMPMHPEYRQAILGSRMADLANISAGRGAGASTAAMFLNEFENQDHRVESQGQPREYAHIDMAGSMDDKSDEGYHHKGMTGKYTTTILPLVIVFSQAFGLGLERDLFYSHLWVSD</sequence>
<dbReference type="CDD" id="cd00433">
    <property type="entry name" value="Peptidase_M17"/>
    <property type="match status" value="1"/>
</dbReference>
<proteinExistence type="inferred from homology"/>
<comment type="similarity">
    <text evidence="1">Belongs to the peptidase M17 family.</text>
</comment>
<evidence type="ECO:0000256" key="4">
    <source>
        <dbReference type="ARBA" id="ARBA00022801"/>
    </source>
</evidence>
<feature type="domain" description="Cytosol aminopeptidase" evidence="5">
    <location>
        <begin position="172"/>
        <end position="179"/>
    </location>
</feature>
<evidence type="ECO:0000313" key="7">
    <source>
        <dbReference type="Proteomes" id="UP000268162"/>
    </source>
</evidence>
<dbReference type="GO" id="GO:0070006">
    <property type="term" value="F:metalloaminopeptidase activity"/>
    <property type="evidence" value="ECO:0007669"/>
    <property type="project" value="InterPro"/>
</dbReference>
<evidence type="ECO:0000256" key="2">
    <source>
        <dbReference type="ARBA" id="ARBA00022438"/>
    </source>
</evidence>
<evidence type="ECO:0000313" key="6">
    <source>
        <dbReference type="EMBL" id="RKP35639.1"/>
    </source>
</evidence>
<dbReference type="GO" id="GO:0006508">
    <property type="term" value="P:proteolysis"/>
    <property type="evidence" value="ECO:0007669"/>
    <property type="project" value="UniProtKB-KW"/>
</dbReference>
<dbReference type="InterPro" id="IPR011356">
    <property type="entry name" value="Leucine_aapep/pepB"/>
</dbReference>
<dbReference type="EMBL" id="ML002822">
    <property type="protein sequence ID" value="RKP35639.1"/>
    <property type="molecule type" value="Genomic_DNA"/>
</dbReference>
<dbReference type="SUPFAM" id="SSF53187">
    <property type="entry name" value="Zn-dependent exopeptidases"/>
    <property type="match status" value="1"/>
</dbReference>
<dbReference type="PANTHER" id="PTHR11963:SF23">
    <property type="entry name" value="CYTOSOL AMINOPEPTIDASE"/>
    <property type="match status" value="1"/>
</dbReference>
<evidence type="ECO:0000259" key="5">
    <source>
        <dbReference type="PROSITE" id="PS00631"/>
    </source>
</evidence>
<dbReference type="InterPro" id="IPR000819">
    <property type="entry name" value="Peptidase_M17_C"/>
</dbReference>
<evidence type="ECO:0000256" key="1">
    <source>
        <dbReference type="ARBA" id="ARBA00009528"/>
    </source>
</evidence>
<dbReference type="GO" id="GO:0030145">
    <property type="term" value="F:manganese ion binding"/>
    <property type="evidence" value="ECO:0007669"/>
    <property type="project" value="InterPro"/>
</dbReference>
<evidence type="ECO:0000256" key="3">
    <source>
        <dbReference type="ARBA" id="ARBA00022670"/>
    </source>
</evidence>
<gene>
    <name evidence="6" type="ORF">BJ085DRAFT_14845</name>
</gene>
<keyword evidence="7" id="KW-1185">Reference proteome</keyword>
<keyword evidence="2 6" id="KW-0031">Aminopeptidase</keyword>
<organism evidence="6 7">
    <name type="scientific">Dimargaris cristalligena</name>
    <dbReference type="NCBI Taxonomy" id="215637"/>
    <lineage>
        <taxon>Eukaryota</taxon>
        <taxon>Fungi</taxon>
        <taxon>Fungi incertae sedis</taxon>
        <taxon>Zoopagomycota</taxon>
        <taxon>Kickxellomycotina</taxon>
        <taxon>Dimargaritomycetes</taxon>
        <taxon>Dimargaritales</taxon>
        <taxon>Dimargaritaceae</taxon>
        <taxon>Dimargaris</taxon>
    </lineage>
</organism>
<keyword evidence="3" id="KW-0645">Protease</keyword>
<dbReference type="PROSITE" id="PS00631">
    <property type="entry name" value="CYTOSOL_AP"/>
    <property type="match status" value="1"/>
</dbReference>
<dbReference type="AlphaFoldDB" id="A0A4V1J4I1"/>
<dbReference type="PRINTS" id="PR00481">
    <property type="entry name" value="LAMNOPPTDASE"/>
</dbReference>
<dbReference type="Proteomes" id="UP000268162">
    <property type="component" value="Unassembled WGS sequence"/>
</dbReference>
<dbReference type="STRING" id="215637.A0A4V1J4I1"/>
<accession>A0A4V1J4I1</accession>
<dbReference type="Pfam" id="PF00883">
    <property type="entry name" value="Peptidase_M17"/>
    <property type="match status" value="1"/>
</dbReference>